<protein>
    <submittedName>
        <fullName evidence="4">Transporter substrate-binding domain-containing protein</fullName>
    </submittedName>
</protein>
<proteinExistence type="predicted"/>
<dbReference type="Proteomes" id="UP001166191">
    <property type="component" value="Unassembled WGS sequence"/>
</dbReference>
<reference evidence="4" key="1">
    <citation type="submission" date="2021-06" db="EMBL/GenBank/DDBJ databases">
        <title>Paracoccus bacterium XHP0099 sp. nov., isolated from the surface waters of the Yellow Sea.</title>
        <authorList>
            <person name="Xue H."/>
            <person name="Zhang D."/>
        </authorList>
    </citation>
    <scope>NUCLEOTIDE SEQUENCE</scope>
    <source>
        <strain evidence="4">XHP0099</strain>
    </source>
</reference>
<dbReference type="Pfam" id="PF00497">
    <property type="entry name" value="SBP_bac_3"/>
    <property type="match status" value="1"/>
</dbReference>
<evidence type="ECO:0000256" key="1">
    <source>
        <dbReference type="ARBA" id="ARBA00022729"/>
    </source>
</evidence>
<dbReference type="EMBL" id="JAHKNG010000011">
    <property type="protein sequence ID" value="MBU3030108.1"/>
    <property type="molecule type" value="Genomic_DNA"/>
</dbReference>
<feature type="transmembrane region" description="Helical" evidence="2">
    <location>
        <begin position="161"/>
        <end position="179"/>
    </location>
</feature>
<keyword evidence="2" id="KW-0472">Membrane</keyword>
<accession>A0ABS6AHU1</accession>
<dbReference type="RefSeq" id="WP_216032791.1">
    <property type="nucleotide sequence ID" value="NZ_JAHKNG010000011.1"/>
</dbReference>
<dbReference type="SMART" id="SM00062">
    <property type="entry name" value="PBPb"/>
    <property type="match status" value="1"/>
</dbReference>
<keyword evidence="1" id="KW-0732">Signal</keyword>
<keyword evidence="5" id="KW-1185">Reference proteome</keyword>
<evidence type="ECO:0000313" key="5">
    <source>
        <dbReference type="Proteomes" id="UP001166191"/>
    </source>
</evidence>
<comment type="caution">
    <text evidence="4">The sequence shown here is derived from an EMBL/GenBank/DDBJ whole genome shotgun (WGS) entry which is preliminary data.</text>
</comment>
<gene>
    <name evidence="4" type="ORF">KNW02_08250</name>
</gene>
<sequence length="431" mass="46824">MLTIVFAGAAGADCSEDPAARDLTVALRQAEPFTYLDEHGSPQGFTVDLWERIARNLWLDPENPPSAEQLRGMSATEQNALRRQYSYVVLDSIDQQETALGNCDVDVVISPLTITAERMRIHDFSQPYLSSGLALAVPSSGAIHFDQAVATIVETMSQSNVLLAIVGFLSFNLLMAFLVRRYLRRSEEAAAGLQVGTRDVLDAITRTVALRGVGDDYTTALAKLLEIFMAVVGTALSATILGVLTTAFVSSIGTQQQVDAGKLVTMRVATLRCSTAQAFLTEQYVSQRQTILEGDPLRPALEARIDWLACPEGATMEGPAEMYEATGLPGAVMLAGSWQEAVRRLASGEVDAVLGDWVALTYLSRQGVFSGRLDVLPTVYRNEPYGWGIARRNDADGLRNAIDSALISEIRGEYWRRDLEEVLGQGSISPN</sequence>
<dbReference type="PANTHER" id="PTHR35936">
    <property type="entry name" value="MEMBRANE-BOUND LYTIC MUREIN TRANSGLYCOSYLASE F"/>
    <property type="match status" value="1"/>
</dbReference>
<feature type="domain" description="Solute-binding protein family 3/N-terminal" evidence="3">
    <location>
        <begin position="22"/>
        <end position="426"/>
    </location>
</feature>
<evidence type="ECO:0000259" key="3">
    <source>
        <dbReference type="SMART" id="SM00062"/>
    </source>
</evidence>
<dbReference type="InterPro" id="IPR001638">
    <property type="entry name" value="Solute-binding_3/MltF_N"/>
</dbReference>
<keyword evidence="2" id="KW-0812">Transmembrane</keyword>
<feature type="transmembrane region" description="Helical" evidence="2">
    <location>
        <begin position="227"/>
        <end position="249"/>
    </location>
</feature>
<organism evidence="4 5">
    <name type="scientific">Paracoccus marinaquae</name>
    <dbReference type="NCBI Taxonomy" id="2841926"/>
    <lineage>
        <taxon>Bacteria</taxon>
        <taxon>Pseudomonadati</taxon>
        <taxon>Pseudomonadota</taxon>
        <taxon>Alphaproteobacteria</taxon>
        <taxon>Rhodobacterales</taxon>
        <taxon>Paracoccaceae</taxon>
        <taxon>Paracoccus</taxon>
    </lineage>
</organism>
<keyword evidence="2" id="KW-1133">Transmembrane helix</keyword>
<evidence type="ECO:0000256" key="2">
    <source>
        <dbReference type="SAM" id="Phobius"/>
    </source>
</evidence>
<evidence type="ECO:0000313" key="4">
    <source>
        <dbReference type="EMBL" id="MBU3030108.1"/>
    </source>
</evidence>
<name>A0ABS6AHU1_9RHOB</name>